<dbReference type="Proteomes" id="UP000256329">
    <property type="component" value="Unassembled WGS sequence"/>
</dbReference>
<keyword evidence="3" id="KW-1185">Reference proteome</keyword>
<protein>
    <recommendedName>
        <fullName evidence="4">Secreted protein</fullName>
    </recommendedName>
</protein>
<evidence type="ECO:0000256" key="1">
    <source>
        <dbReference type="SAM" id="SignalP"/>
    </source>
</evidence>
<proteinExistence type="predicted"/>
<dbReference type="AlphaFoldDB" id="A0A3D8P616"/>
<comment type="caution">
    <text evidence="2">The sequence shown here is derived from an EMBL/GenBank/DDBJ whole genome shotgun (WGS) entry which is preliminary data.</text>
</comment>
<organism evidence="2 3">
    <name type="scientific">Ammonifex thiophilus</name>
    <dbReference type="NCBI Taxonomy" id="444093"/>
    <lineage>
        <taxon>Bacteria</taxon>
        <taxon>Bacillati</taxon>
        <taxon>Bacillota</taxon>
        <taxon>Clostridia</taxon>
        <taxon>Thermoanaerobacterales</taxon>
        <taxon>Thermoanaerobacteraceae</taxon>
        <taxon>Ammonifex</taxon>
    </lineage>
</organism>
<feature type="chain" id="PRO_5017569328" description="Secreted protein" evidence="1">
    <location>
        <begin position="29"/>
        <end position="135"/>
    </location>
</feature>
<reference evidence="2 3" key="1">
    <citation type="submission" date="2018-08" db="EMBL/GenBank/DDBJ databases">
        <title>Form III RuBisCO-mediated autotrophy in Thermodesulfobium bacteria.</title>
        <authorList>
            <person name="Toshchakov S.V."/>
            <person name="Kublanov I.V."/>
            <person name="Frolov E."/>
            <person name="Bonch-Osmolovskaya E.A."/>
            <person name="Tourova T.P."/>
            <person name="Chernych N.A."/>
            <person name="Lebedinsky A.V."/>
        </authorList>
    </citation>
    <scope>NUCLEOTIDE SEQUENCE [LARGE SCALE GENOMIC DNA]</scope>
    <source>
        <strain evidence="2 3">SR</strain>
    </source>
</reference>
<keyword evidence="1" id="KW-0732">Signal</keyword>
<name>A0A3D8P616_9THEO</name>
<evidence type="ECO:0008006" key="4">
    <source>
        <dbReference type="Google" id="ProtNLM"/>
    </source>
</evidence>
<evidence type="ECO:0000313" key="3">
    <source>
        <dbReference type="Proteomes" id="UP000256329"/>
    </source>
</evidence>
<accession>A0A3D8P616</accession>
<dbReference type="EMBL" id="QSLN01000005">
    <property type="protein sequence ID" value="RDV83466.1"/>
    <property type="molecule type" value="Genomic_DNA"/>
</dbReference>
<evidence type="ECO:0000313" key="2">
    <source>
        <dbReference type="EMBL" id="RDV83466.1"/>
    </source>
</evidence>
<feature type="signal peptide" evidence="1">
    <location>
        <begin position="1"/>
        <end position="28"/>
    </location>
</feature>
<gene>
    <name evidence="2" type="ORF">DXX99_05425</name>
</gene>
<dbReference type="OrthoDB" id="9959730at2"/>
<sequence length="135" mass="13237">MVFKKSKVLAVVVLAGLLLALNTGVALAAENPIGDLLNSVGQLVGEHSIVSGSGVYATLPNGDAVGATATYSNKQTGLNGLLGGLLGGSYATSAELKGPNNLSAYAYTSGDYGLASSVRGLAAGLSGLLSGVLGR</sequence>